<dbReference type="PANTHER" id="PTHR43591:SF10">
    <property type="entry name" value="ABC TRANSMEMBRANE TYPE-1 DOMAIN-CONTAINING PROTEIN-RELATED"/>
    <property type="match status" value="1"/>
</dbReference>
<evidence type="ECO:0000313" key="2">
    <source>
        <dbReference type="Proteomes" id="UP001521116"/>
    </source>
</evidence>
<reference evidence="1 2" key="1">
    <citation type="submission" date="2024-02" db="EMBL/GenBank/DDBJ databases">
        <title>De novo assembly and annotation of 12 fungi associated with fruit tree decline syndrome in Ontario, Canada.</title>
        <authorList>
            <person name="Sulman M."/>
            <person name="Ellouze W."/>
            <person name="Ilyukhin E."/>
        </authorList>
    </citation>
    <scope>NUCLEOTIDE SEQUENCE [LARGE SCALE GENOMIC DNA]</scope>
    <source>
        <strain evidence="1 2">M1-105</strain>
    </source>
</reference>
<dbReference type="PANTHER" id="PTHR43591">
    <property type="entry name" value="METHYLTRANSFERASE"/>
    <property type="match status" value="1"/>
</dbReference>
<dbReference type="Gene3D" id="3.40.50.150">
    <property type="entry name" value="Vaccinia Virus protein VP39"/>
    <property type="match status" value="1"/>
</dbReference>
<gene>
    <name evidence="1" type="ORF">SLS56_004351</name>
</gene>
<dbReference type="EMBL" id="JAJVDC020000039">
    <property type="protein sequence ID" value="KAL1631677.1"/>
    <property type="molecule type" value="Genomic_DNA"/>
</dbReference>
<evidence type="ECO:0008006" key="3">
    <source>
        <dbReference type="Google" id="ProtNLM"/>
    </source>
</evidence>
<dbReference type="CDD" id="cd02440">
    <property type="entry name" value="AdoMet_MTases"/>
    <property type="match status" value="1"/>
</dbReference>
<accession>A0ABR3SWE7</accession>
<protein>
    <recommendedName>
        <fullName evidence="3">Methyltransferase</fullName>
    </recommendedName>
</protein>
<name>A0ABR3SWE7_9PEZI</name>
<organism evidence="1 2">
    <name type="scientific">Neofusicoccum ribis</name>
    <dbReference type="NCBI Taxonomy" id="45134"/>
    <lineage>
        <taxon>Eukaryota</taxon>
        <taxon>Fungi</taxon>
        <taxon>Dikarya</taxon>
        <taxon>Ascomycota</taxon>
        <taxon>Pezizomycotina</taxon>
        <taxon>Dothideomycetes</taxon>
        <taxon>Dothideomycetes incertae sedis</taxon>
        <taxon>Botryosphaeriales</taxon>
        <taxon>Botryosphaeriaceae</taxon>
        <taxon>Neofusicoccum</taxon>
    </lineage>
</organism>
<keyword evidence="2" id="KW-1185">Reference proteome</keyword>
<dbReference type="SUPFAM" id="SSF53335">
    <property type="entry name" value="S-adenosyl-L-methionine-dependent methyltransferases"/>
    <property type="match status" value="1"/>
</dbReference>
<dbReference type="Proteomes" id="UP001521116">
    <property type="component" value="Unassembled WGS sequence"/>
</dbReference>
<proteinExistence type="predicted"/>
<dbReference type="Pfam" id="PF13489">
    <property type="entry name" value="Methyltransf_23"/>
    <property type="match status" value="1"/>
</dbReference>
<comment type="caution">
    <text evidence="1">The sequence shown here is derived from an EMBL/GenBank/DDBJ whole genome shotgun (WGS) entry which is preliminary data.</text>
</comment>
<evidence type="ECO:0000313" key="1">
    <source>
        <dbReference type="EMBL" id="KAL1631677.1"/>
    </source>
</evidence>
<dbReference type="InterPro" id="IPR029063">
    <property type="entry name" value="SAM-dependent_MTases_sf"/>
</dbReference>
<sequence length="338" mass="38553">MADQGAVQTVDIDPEVCSNPYFQDTDSTRGSVEDELSSFTASITSSVTKYPMQHGRRYHAYKDGSYIMPNDEQEQDRLDMAHAMATKLIGDKLYLAPLPNDFSGKILDAGCGTGVWAINMGDKFPDAEIRGVDLSPIQPSWVPPNVKFEVDDIEGEWGYGGKFDYIFARYLCAAIQDWPILMRQAYENVKPGGWVEFQDYDTMLYSEDGSFGEKHDTYKWITTFIEASTAWGRDPSPGKHLEERAKTAGFVNVRHEVFKLPIGGWPKDKRMKDAGMYNLVQVLDGIEGFCLRLFTDFLKWNSEEVQVFVAKVRKELKDKSIHMLYDYHVVWAQRPEDE</sequence>